<dbReference type="InterPro" id="IPR036526">
    <property type="entry name" value="C-N_Hydrolase_sf"/>
</dbReference>
<dbReference type="Proteomes" id="UP000639516">
    <property type="component" value="Unassembled WGS sequence"/>
</dbReference>
<keyword evidence="5" id="KW-1185">Reference proteome</keyword>
<accession>A0ABR7UAP8</accession>
<comment type="caution">
    <text evidence="4">The sequence shown here is derived from an EMBL/GenBank/DDBJ whole genome shotgun (WGS) entry which is preliminary data.</text>
</comment>
<name>A0ABR7UAP8_9BRAD</name>
<reference evidence="4 5" key="1">
    <citation type="journal article" date="2020" name="Arch. Microbiol.">
        <title>Bradyrhizobium campsiandrae sp. nov., a nitrogen-fixing bacterial strain isolated from a native leguminous tree from the Amazon adapted to flooded conditions.</title>
        <authorList>
            <person name="Cabral Michel D."/>
            <person name="Martins da Costa E."/>
            <person name="Azarias Guimaraes A."/>
            <person name="Soares de Carvalho T."/>
            <person name="Santos de Castro Caputo P."/>
            <person name="Willems A."/>
            <person name="de Souza Moreira F.M."/>
        </authorList>
    </citation>
    <scope>NUCLEOTIDE SEQUENCE [LARGE SCALE GENOMIC DNA]</scope>
    <source>
        <strain evidence="5">INPA 384B</strain>
    </source>
</reference>
<feature type="domain" description="CN hydrolase" evidence="3">
    <location>
        <begin position="5"/>
        <end position="285"/>
    </location>
</feature>
<protein>
    <submittedName>
        <fullName evidence="4">Carbon-nitrogen hydrolase family protein</fullName>
    </submittedName>
</protein>
<dbReference type="SUPFAM" id="SSF56317">
    <property type="entry name" value="Carbon-nitrogen hydrolase"/>
    <property type="match status" value="1"/>
</dbReference>
<gene>
    <name evidence="4" type="ORF">HA482_23405</name>
</gene>
<evidence type="ECO:0000256" key="2">
    <source>
        <dbReference type="SAM" id="MobiDB-lite"/>
    </source>
</evidence>
<dbReference type="PANTHER" id="PTHR46044">
    <property type="entry name" value="NITRILASE"/>
    <property type="match status" value="1"/>
</dbReference>
<dbReference type="InterPro" id="IPR003010">
    <property type="entry name" value="C-N_Hydrolase"/>
</dbReference>
<dbReference type="GO" id="GO:0016787">
    <property type="term" value="F:hydrolase activity"/>
    <property type="evidence" value="ECO:0007669"/>
    <property type="project" value="UniProtKB-KW"/>
</dbReference>
<comment type="similarity">
    <text evidence="1">Belongs to the carbon-nitrogen hydrolase superfamily. Nitrilase family.</text>
</comment>
<dbReference type="Gene3D" id="3.60.110.10">
    <property type="entry name" value="Carbon-nitrogen hydrolase"/>
    <property type="match status" value="1"/>
</dbReference>
<evidence type="ECO:0000313" key="4">
    <source>
        <dbReference type="EMBL" id="MBC9981155.1"/>
    </source>
</evidence>
<dbReference type="PROSITE" id="PS50263">
    <property type="entry name" value="CN_HYDROLASE"/>
    <property type="match status" value="1"/>
</dbReference>
<feature type="region of interest" description="Disordered" evidence="2">
    <location>
        <begin position="326"/>
        <end position="352"/>
    </location>
</feature>
<dbReference type="PANTHER" id="PTHR46044:SF2">
    <property type="entry name" value="CN HYDROLASE DOMAIN-CONTAINING PROTEIN"/>
    <property type="match status" value="1"/>
</dbReference>
<feature type="compositionally biased region" description="Low complexity" evidence="2">
    <location>
        <begin position="327"/>
        <end position="336"/>
    </location>
</feature>
<dbReference type="Pfam" id="PF00795">
    <property type="entry name" value="CN_hydrolase"/>
    <property type="match status" value="1"/>
</dbReference>
<sequence length="352" mass="38062">MLPRFKAAAIHAAPVFLDRTATTEKAISIIREAARAGAELIAFPETYIPAFPVWAALWAPIDNHDLFVRMAEQSVLIDGPEVARLRAEARSLGVTVSVGISERSPVSAGGLWNSNLLIGDDGEILVHHRKLVPTFYEKLVWASGDGAGLKVAEARLGRIGCLICGENTNPLARFALMAQGEQVHISSWPPMWPTRRPSGGGNFNNVAANRIRASAHSFEAKAFGIVTAGYMDAPMRAFLIARDPSVADVIDQTPRAASFFVDPTGEAFGDTFQDEEGIAYADIDLNKCVEPKQFHDVVGYYNRFDIFDLSIDRTRLVPANFSDEAARPPAGAALPPTDHVKVGDGPLSSRNA</sequence>
<proteinExistence type="inferred from homology"/>
<keyword evidence="4" id="KW-0378">Hydrolase</keyword>
<dbReference type="RefSeq" id="WP_188102015.1">
    <property type="nucleotide sequence ID" value="NZ_JAANIH010000024.1"/>
</dbReference>
<dbReference type="EMBL" id="JAATTO010000034">
    <property type="protein sequence ID" value="MBC9981155.1"/>
    <property type="molecule type" value="Genomic_DNA"/>
</dbReference>
<dbReference type="InterPro" id="IPR044149">
    <property type="entry name" value="Nitrilases_CHs"/>
</dbReference>
<organism evidence="4 5">
    <name type="scientific">Bradyrhizobium campsiandrae</name>
    <dbReference type="NCBI Taxonomy" id="1729892"/>
    <lineage>
        <taxon>Bacteria</taxon>
        <taxon>Pseudomonadati</taxon>
        <taxon>Pseudomonadota</taxon>
        <taxon>Alphaproteobacteria</taxon>
        <taxon>Hyphomicrobiales</taxon>
        <taxon>Nitrobacteraceae</taxon>
        <taxon>Bradyrhizobium</taxon>
    </lineage>
</organism>
<dbReference type="CDD" id="cd07564">
    <property type="entry name" value="nitrilases_CHs"/>
    <property type="match status" value="1"/>
</dbReference>
<evidence type="ECO:0000259" key="3">
    <source>
        <dbReference type="PROSITE" id="PS50263"/>
    </source>
</evidence>
<evidence type="ECO:0000256" key="1">
    <source>
        <dbReference type="ARBA" id="ARBA00008129"/>
    </source>
</evidence>
<evidence type="ECO:0000313" key="5">
    <source>
        <dbReference type="Proteomes" id="UP000639516"/>
    </source>
</evidence>